<dbReference type="Proteomes" id="UP000037122">
    <property type="component" value="Unassembled WGS sequence"/>
</dbReference>
<protein>
    <submittedName>
        <fullName evidence="2">Uncharacterized protein</fullName>
    </submittedName>
</protein>
<reference evidence="3" key="1">
    <citation type="journal article" date="2015" name="BMC Genomics">
        <title>Draft genome of a commonly misdiagnosed multidrug resistant pathogen Candida auris.</title>
        <authorList>
            <person name="Chatterjee S."/>
            <person name="Alampalli S.V."/>
            <person name="Nageshan R.K."/>
            <person name="Chettiar S.T."/>
            <person name="Joshi S."/>
            <person name="Tatu U.S."/>
        </authorList>
    </citation>
    <scope>NUCLEOTIDE SEQUENCE [LARGE SCALE GENOMIC DNA]</scope>
    <source>
        <strain evidence="3">6684</strain>
    </source>
</reference>
<gene>
    <name evidence="2" type="ORF">QG37_01480</name>
</gene>
<feature type="compositionally biased region" description="Basic and acidic residues" evidence="1">
    <location>
        <begin position="1"/>
        <end position="12"/>
    </location>
</feature>
<accession>A0A0L0P5U7</accession>
<sequence length="35" mass="3948">MGGGMRERKREVGNWARARASEAQGRGNERRMDGD</sequence>
<dbReference type="EMBL" id="LGST01000011">
    <property type="protein sequence ID" value="KNE01411.1"/>
    <property type="molecule type" value="Genomic_DNA"/>
</dbReference>
<dbReference type="VEuPathDB" id="FungiDB:QG37_01480"/>
<dbReference type="AlphaFoldDB" id="A0A0L0P5U7"/>
<evidence type="ECO:0000313" key="3">
    <source>
        <dbReference type="Proteomes" id="UP000037122"/>
    </source>
</evidence>
<evidence type="ECO:0000313" key="2">
    <source>
        <dbReference type="EMBL" id="KNE01411.1"/>
    </source>
</evidence>
<proteinExistence type="predicted"/>
<organism evidence="2 3">
    <name type="scientific">Candidozyma auris</name>
    <name type="common">Yeast</name>
    <name type="synonym">Candida auris</name>
    <dbReference type="NCBI Taxonomy" id="498019"/>
    <lineage>
        <taxon>Eukaryota</taxon>
        <taxon>Fungi</taxon>
        <taxon>Dikarya</taxon>
        <taxon>Ascomycota</taxon>
        <taxon>Saccharomycotina</taxon>
        <taxon>Pichiomycetes</taxon>
        <taxon>Metschnikowiaceae</taxon>
        <taxon>Candidozyma</taxon>
    </lineage>
</organism>
<evidence type="ECO:0000256" key="1">
    <source>
        <dbReference type="SAM" id="MobiDB-lite"/>
    </source>
</evidence>
<comment type="caution">
    <text evidence="2">The sequence shown here is derived from an EMBL/GenBank/DDBJ whole genome shotgun (WGS) entry which is preliminary data.</text>
</comment>
<feature type="region of interest" description="Disordered" evidence="1">
    <location>
        <begin position="1"/>
        <end position="35"/>
    </location>
</feature>
<name>A0A0L0P5U7_CANAR</name>